<keyword evidence="2" id="KW-1185">Reference proteome</keyword>
<dbReference type="EMBL" id="AOSG01000072">
    <property type="protein sequence ID" value="EOR70412.1"/>
    <property type="molecule type" value="Genomic_DNA"/>
</dbReference>
<name>A0A9P2WP61_THEFU</name>
<dbReference type="Pfam" id="PF21853">
    <property type="entry name" value="DUF6912"/>
    <property type="match status" value="1"/>
</dbReference>
<dbReference type="RefSeq" id="WP_011292906.1">
    <property type="nucleotide sequence ID" value="NZ_AOSG01000072.1"/>
</dbReference>
<dbReference type="AlphaFoldDB" id="A0A9P2WP61"/>
<evidence type="ECO:0000313" key="2">
    <source>
        <dbReference type="Proteomes" id="UP000014184"/>
    </source>
</evidence>
<dbReference type="Proteomes" id="UP000014184">
    <property type="component" value="Unassembled WGS sequence"/>
</dbReference>
<reference evidence="1 2" key="1">
    <citation type="journal article" date="2013" name="Genome Announc.">
        <title>Draft Genome Sequence of the Lignocellulose Decomposer Thermobifida fusca Strain TM51.</title>
        <authorList>
            <person name="Toth A."/>
            <person name="Barna T."/>
            <person name="Nagy I."/>
            <person name="Horvath B."/>
            <person name="Nagy I."/>
            <person name="Tancsics A."/>
            <person name="Kriszt B."/>
            <person name="Baka E."/>
            <person name="Fekete C."/>
            <person name="Kukolya J."/>
        </authorList>
    </citation>
    <scope>NUCLEOTIDE SEQUENCE [LARGE SCALE GENOMIC DNA]</scope>
    <source>
        <strain evidence="1 2">TM51</strain>
    </source>
</reference>
<gene>
    <name evidence="1" type="ORF">TM51_12760</name>
</gene>
<sequence>MRIYLPATFTTLASALADGGFRDAPYTAYAVTPALRAAVGTDDEEELEYAAMSMAADASLRMLAADPEAPARRVVIAAELPERIVHPVAEAETPGQVRIDGVVPLKRIASAHIDDEAAAPDIKAGRTEEHELLWYATQELRYLLEDPTTA</sequence>
<dbReference type="InterPro" id="IPR054206">
    <property type="entry name" value="DUF6912"/>
</dbReference>
<evidence type="ECO:0000313" key="1">
    <source>
        <dbReference type="EMBL" id="EOR70412.1"/>
    </source>
</evidence>
<comment type="caution">
    <text evidence="1">The sequence shown here is derived from an EMBL/GenBank/DDBJ whole genome shotgun (WGS) entry which is preliminary data.</text>
</comment>
<proteinExistence type="predicted"/>
<accession>A0A9P2WP61</accession>
<protein>
    <submittedName>
        <fullName evidence="1">Uncharacterized protein</fullName>
    </submittedName>
</protein>
<organism evidence="1 2">
    <name type="scientific">Thermobifida fusca TM51</name>
    <dbReference type="NCBI Taxonomy" id="1169414"/>
    <lineage>
        <taxon>Bacteria</taxon>
        <taxon>Bacillati</taxon>
        <taxon>Actinomycetota</taxon>
        <taxon>Actinomycetes</taxon>
        <taxon>Streptosporangiales</taxon>
        <taxon>Nocardiopsidaceae</taxon>
        <taxon>Thermobifida</taxon>
    </lineage>
</organism>